<comment type="similarity">
    <text evidence="5 14">Belongs to the phosphohexose mutase family.</text>
</comment>
<dbReference type="Pfam" id="PF02878">
    <property type="entry name" value="PGM_PMM_I"/>
    <property type="match status" value="1"/>
</dbReference>
<evidence type="ECO:0000256" key="11">
    <source>
        <dbReference type="ARBA" id="ARBA00039995"/>
    </source>
</evidence>
<evidence type="ECO:0000256" key="8">
    <source>
        <dbReference type="ARBA" id="ARBA00022723"/>
    </source>
</evidence>
<gene>
    <name evidence="19" type="ORF">Tfer_2501</name>
</gene>
<dbReference type="GO" id="GO:0004614">
    <property type="term" value="F:phosphoglucomutase activity"/>
    <property type="evidence" value="ECO:0007669"/>
    <property type="project" value="UniProtKB-EC"/>
</dbReference>
<name>A0A0L6W088_9FIRM</name>
<dbReference type="SUPFAM" id="SSF53738">
    <property type="entry name" value="Phosphoglucomutase, first 3 domains"/>
    <property type="match status" value="2"/>
</dbReference>
<comment type="pathway">
    <text evidence="4">Lipid metabolism.</text>
</comment>
<evidence type="ECO:0000256" key="1">
    <source>
        <dbReference type="ARBA" id="ARBA00000443"/>
    </source>
</evidence>
<dbReference type="AlphaFoldDB" id="A0A0L6W088"/>
<comment type="catalytic activity">
    <reaction evidence="1">
        <text>alpha-D-glucose 1-phosphate = alpha-D-glucose 6-phosphate</text>
        <dbReference type="Rhea" id="RHEA:23536"/>
        <dbReference type="ChEBI" id="CHEBI:58225"/>
        <dbReference type="ChEBI" id="CHEBI:58601"/>
        <dbReference type="EC" id="5.4.2.2"/>
    </reaction>
</comment>
<dbReference type="InterPro" id="IPR005845">
    <property type="entry name" value="A-D-PHexomutase_a/b/a-II"/>
</dbReference>
<evidence type="ECO:0000259" key="18">
    <source>
        <dbReference type="Pfam" id="PF02880"/>
    </source>
</evidence>
<evidence type="ECO:0000256" key="7">
    <source>
        <dbReference type="ARBA" id="ARBA00022553"/>
    </source>
</evidence>
<dbReference type="Pfam" id="PF00408">
    <property type="entry name" value="PGM_PMM_IV"/>
    <property type="match status" value="1"/>
</dbReference>
<dbReference type="SUPFAM" id="SSF55957">
    <property type="entry name" value="Phosphoglucomutase, C-terminal domain"/>
    <property type="match status" value="1"/>
</dbReference>
<dbReference type="Proteomes" id="UP000037175">
    <property type="component" value="Unassembled WGS sequence"/>
</dbReference>
<proteinExistence type="inferred from homology"/>
<dbReference type="InterPro" id="IPR005841">
    <property type="entry name" value="Alpha-D-phosphohexomutase_SF"/>
</dbReference>
<dbReference type="GO" id="GO:0006166">
    <property type="term" value="P:purine ribonucleoside salvage"/>
    <property type="evidence" value="ECO:0007669"/>
    <property type="project" value="TreeGrafter"/>
</dbReference>
<dbReference type="InterPro" id="IPR016055">
    <property type="entry name" value="A-D-PHexomutase_a/b/a-I/II/III"/>
</dbReference>
<evidence type="ECO:0000256" key="14">
    <source>
        <dbReference type="RuleBase" id="RU004326"/>
    </source>
</evidence>
<dbReference type="PRINTS" id="PR00509">
    <property type="entry name" value="PGMPMM"/>
</dbReference>
<keyword evidence="7" id="KW-0597">Phosphoprotein</keyword>
<evidence type="ECO:0000256" key="5">
    <source>
        <dbReference type="ARBA" id="ARBA00010231"/>
    </source>
</evidence>
<dbReference type="Pfam" id="PF02879">
    <property type="entry name" value="PGM_PMM_II"/>
    <property type="match status" value="1"/>
</dbReference>
<dbReference type="InterPro" id="IPR005846">
    <property type="entry name" value="A-D-PHexomutase_a/b/a-III"/>
</dbReference>
<feature type="domain" description="Alpha-D-phosphohexomutase alpha/beta/alpha" evidence="17">
    <location>
        <begin position="154"/>
        <end position="255"/>
    </location>
</feature>
<keyword evidence="9 14" id="KW-0460">Magnesium</keyword>
<dbReference type="PROSITE" id="PS00710">
    <property type="entry name" value="PGM_PMM"/>
    <property type="match status" value="1"/>
</dbReference>
<comment type="cofactor">
    <cofactor evidence="2">
        <name>Mg(2+)</name>
        <dbReference type="ChEBI" id="CHEBI:18420"/>
    </cofactor>
</comment>
<dbReference type="Gene3D" id="3.40.120.10">
    <property type="entry name" value="Alpha-D-Glucose-1,6-Bisphosphate, subunit A, domain 3"/>
    <property type="match status" value="3"/>
</dbReference>
<evidence type="ECO:0000256" key="6">
    <source>
        <dbReference type="ARBA" id="ARBA00012728"/>
    </source>
</evidence>
<dbReference type="PANTHER" id="PTHR45745">
    <property type="entry name" value="PHOSPHOMANNOMUTASE 45A"/>
    <property type="match status" value="1"/>
</dbReference>
<comment type="pathway">
    <text evidence="3">Glycolipid metabolism; diglucosyl-diacylglycerol biosynthesis.</text>
</comment>
<protein>
    <recommendedName>
        <fullName evidence="11">Phosphoglucomutase</fullName>
        <ecNumber evidence="6">5.4.2.2</ecNumber>
    </recommendedName>
    <alternativeName>
        <fullName evidence="13">Alpha-phosphoglucomutase</fullName>
    </alternativeName>
    <alternativeName>
        <fullName evidence="12">Glucose phosphomutase</fullName>
    </alternativeName>
</protein>
<keyword evidence="20" id="KW-1185">Reference proteome</keyword>
<evidence type="ECO:0000256" key="9">
    <source>
        <dbReference type="ARBA" id="ARBA00022842"/>
    </source>
</evidence>
<dbReference type="GO" id="GO:0000287">
    <property type="term" value="F:magnesium ion binding"/>
    <property type="evidence" value="ECO:0007669"/>
    <property type="project" value="InterPro"/>
</dbReference>
<evidence type="ECO:0000313" key="20">
    <source>
        <dbReference type="Proteomes" id="UP000037175"/>
    </source>
</evidence>
<dbReference type="PATRIC" id="fig|281456.6.peg.2652"/>
<evidence type="ECO:0000256" key="3">
    <source>
        <dbReference type="ARBA" id="ARBA00005164"/>
    </source>
</evidence>
<sequence>MEIKFGTDGWRGVIGYDFTAVNVSLVAQALADYLLSRHTQPLCVIGYDTRFMSDIFAREIAQVLAGNGIKVLLAEKPVTSPVLSFATRELGAAGGVMVTASHNPPVYNGIKFKGPYGGSALPETVAAIEDKLSARVISRAPANTSNIETFNPEEKYINHLMTLVDINKIINSGITFAVDPMYGSAQGYFQQIFAACPTLVQEIHSEINPSFGGINPEPISKNLGELSNLVSSQGYTSGLALDGDGDRLGVICSNGMFMNSHQIFALLLKYLVEFKNLKGAVVKTFSTSGMIDLLAASYGLAVHETPIGFKYICDLFLSKDILIGGEESGGIGIKGHLPERDGILCGLLLLEYIAETGQLPEQLLQTLFNHIGSYYYDRRDVPVTPQAKARFNDAVLNNPPETIAGLAVTEIKTLDGIKFCFADKGWLLFRFSGTEPLLRLYAEASCPAQVQKLLHEAQLLIDNIEK</sequence>
<evidence type="ECO:0000256" key="10">
    <source>
        <dbReference type="ARBA" id="ARBA00023235"/>
    </source>
</evidence>
<dbReference type="InterPro" id="IPR005844">
    <property type="entry name" value="A-D-PHexomutase_a/b/a-I"/>
</dbReference>
<evidence type="ECO:0000259" key="16">
    <source>
        <dbReference type="Pfam" id="PF02878"/>
    </source>
</evidence>
<evidence type="ECO:0000259" key="17">
    <source>
        <dbReference type="Pfam" id="PF02879"/>
    </source>
</evidence>
<dbReference type="InterPro" id="IPR005843">
    <property type="entry name" value="A-D-PHexomutase_C"/>
</dbReference>
<evidence type="ECO:0000256" key="2">
    <source>
        <dbReference type="ARBA" id="ARBA00001946"/>
    </source>
</evidence>
<dbReference type="CDD" id="cd05800">
    <property type="entry name" value="PGM_like2"/>
    <property type="match status" value="1"/>
</dbReference>
<reference evidence="20" key="1">
    <citation type="submission" date="2015-07" db="EMBL/GenBank/DDBJ databases">
        <title>Complete Genome of Thermincola ferriacetica strain Z-0001T.</title>
        <authorList>
            <person name="Lusk B."/>
            <person name="Badalamenti J.P."/>
            <person name="Parameswaran P."/>
            <person name="Bond D.R."/>
            <person name="Torres C.I."/>
        </authorList>
    </citation>
    <scope>NUCLEOTIDE SEQUENCE [LARGE SCALE GENOMIC DNA]</scope>
    <source>
        <strain evidence="20">Z-0001</strain>
    </source>
</reference>
<dbReference type="RefSeq" id="WP_052218610.1">
    <property type="nucleotide sequence ID" value="NZ_LGTE01000020.1"/>
</dbReference>
<feature type="domain" description="Alpha-D-phosphohexomutase C-terminal" evidence="15">
    <location>
        <begin position="414"/>
        <end position="456"/>
    </location>
</feature>
<dbReference type="EC" id="5.4.2.2" evidence="6"/>
<dbReference type="Gene3D" id="3.30.310.50">
    <property type="entry name" value="Alpha-D-phosphohexomutase, C-terminal domain"/>
    <property type="match status" value="1"/>
</dbReference>
<dbReference type="Pfam" id="PF02880">
    <property type="entry name" value="PGM_PMM_III"/>
    <property type="match status" value="1"/>
</dbReference>
<dbReference type="EMBL" id="LGTE01000020">
    <property type="protein sequence ID" value="KNZ68886.1"/>
    <property type="molecule type" value="Genomic_DNA"/>
</dbReference>
<evidence type="ECO:0000256" key="4">
    <source>
        <dbReference type="ARBA" id="ARBA00005189"/>
    </source>
</evidence>
<evidence type="ECO:0000313" key="19">
    <source>
        <dbReference type="EMBL" id="KNZ68886.1"/>
    </source>
</evidence>
<organism evidence="19 20">
    <name type="scientific">Thermincola ferriacetica</name>
    <dbReference type="NCBI Taxonomy" id="281456"/>
    <lineage>
        <taxon>Bacteria</taxon>
        <taxon>Bacillati</taxon>
        <taxon>Bacillota</taxon>
        <taxon>Clostridia</taxon>
        <taxon>Eubacteriales</taxon>
        <taxon>Thermincolaceae</taxon>
        <taxon>Thermincola</taxon>
    </lineage>
</organism>
<dbReference type="InterPro" id="IPR036900">
    <property type="entry name" value="A-D-PHexomutase_C_sf"/>
</dbReference>
<feature type="domain" description="Alpha-D-phosphohexomutase alpha/beta/alpha" evidence="16">
    <location>
        <begin position="3"/>
        <end position="133"/>
    </location>
</feature>
<dbReference type="InterPro" id="IPR016066">
    <property type="entry name" value="A-D-PHexomutase_CS"/>
</dbReference>
<evidence type="ECO:0000256" key="13">
    <source>
        <dbReference type="ARBA" id="ARBA00041467"/>
    </source>
</evidence>
<evidence type="ECO:0000256" key="12">
    <source>
        <dbReference type="ARBA" id="ARBA00041398"/>
    </source>
</evidence>
<accession>A0A0L6W088</accession>
<dbReference type="PANTHER" id="PTHR45745:SF1">
    <property type="entry name" value="PHOSPHOGLUCOMUTASE 2B-RELATED"/>
    <property type="match status" value="1"/>
</dbReference>
<feature type="domain" description="Alpha-D-phosphohexomutase alpha/beta/alpha" evidence="18">
    <location>
        <begin position="259"/>
        <end position="368"/>
    </location>
</feature>
<evidence type="ECO:0000259" key="15">
    <source>
        <dbReference type="Pfam" id="PF00408"/>
    </source>
</evidence>
<dbReference type="GO" id="GO:0005975">
    <property type="term" value="P:carbohydrate metabolic process"/>
    <property type="evidence" value="ECO:0007669"/>
    <property type="project" value="InterPro"/>
</dbReference>
<keyword evidence="8 14" id="KW-0479">Metal-binding</keyword>
<comment type="caution">
    <text evidence="19">The sequence shown here is derived from an EMBL/GenBank/DDBJ whole genome shotgun (WGS) entry which is preliminary data.</text>
</comment>
<keyword evidence="10" id="KW-0413">Isomerase</keyword>
<dbReference type="GO" id="GO:0008973">
    <property type="term" value="F:phosphopentomutase activity"/>
    <property type="evidence" value="ECO:0007669"/>
    <property type="project" value="TreeGrafter"/>
</dbReference>